<reference evidence="7" key="2">
    <citation type="journal article" date="2023" name="BMC Genomics">
        <title>Pest status, molecular evolution, and epigenetic factors derived from the genome assembly of Frankliniella fusca, a thysanopteran phytovirus vector.</title>
        <authorList>
            <person name="Catto M.A."/>
            <person name="Labadie P.E."/>
            <person name="Jacobson A.L."/>
            <person name="Kennedy G.G."/>
            <person name="Srinivasan R."/>
            <person name="Hunt B.G."/>
        </authorList>
    </citation>
    <scope>NUCLEOTIDE SEQUENCE</scope>
    <source>
        <strain evidence="7">PL_HMW_Pooled</strain>
    </source>
</reference>
<organism evidence="7 8">
    <name type="scientific">Frankliniella fusca</name>
    <dbReference type="NCBI Taxonomy" id="407009"/>
    <lineage>
        <taxon>Eukaryota</taxon>
        <taxon>Metazoa</taxon>
        <taxon>Ecdysozoa</taxon>
        <taxon>Arthropoda</taxon>
        <taxon>Hexapoda</taxon>
        <taxon>Insecta</taxon>
        <taxon>Pterygota</taxon>
        <taxon>Neoptera</taxon>
        <taxon>Paraneoptera</taxon>
        <taxon>Thysanoptera</taxon>
        <taxon>Terebrantia</taxon>
        <taxon>Thripoidea</taxon>
        <taxon>Thripidae</taxon>
        <taxon>Frankliniella</taxon>
    </lineage>
</organism>
<accession>A0AAE1LM81</accession>
<protein>
    <submittedName>
        <fullName evidence="7">Tetraspanin-12</fullName>
    </submittedName>
</protein>
<evidence type="ECO:0000256" key="2">
    <source>
        <dbReference type="ARBA" id="ARBA00022692"/>
    </source>
</evidence>
<feature type="region of interest" description="Disordered" evidence="5">
    <location>
        <begin position="224"/>
        <end position="243"/>
    </location>
</feature>
<dbReference type="EMBL" id="JAHWGI010001208">
    <property type="protein sequence ID" value="KAK3924858.1"/>
    <property type="molecule type" value="Genomic_DNA"/>
</dbReference>
<dbReference type="Pfam" id="PF00335">
    <property type="entry name" value="Tetraspanin"/>
    <property type="match status" value="1"/>
</dbReference>
<dbReference type="Proteomes" id="UP001219518">
    <property type="component" value="Unassembled WGS sequence"/>
</dbReference>
<evidence type="ECO:0000313" key="8">
    <source>
        <dbReference type="Proteomes" id="UP001219518"/>
    </source>
</evidence>
<dbReference type="GO" id="GO:0016020">
    <property type="term" value="C:membrane"/>
    <property type="evidence" value="ECO:0007669"/>
    <property type="project" value="UniProtKB-SubCell"/>
</dbReference>
<keyword evidence="4 6" id="KW-0472">Membrane</keyword>
<sequence>MALSSRCLRYLALAAAVLFMVLGVTDAALSLLLALPLFSLLTVPKLLHAPLLVPLAPALLAVPVGVLALSAARGQRLWRLLAVAVLQVALGLALAALAGWQLQLSFSARVETDFGALMSESLLDAKWQPVYHELRCCGLAGPASFHGSIPTACCAREEVAPSAAGPCATLYSTGCVAPAADRMRAVLRSSAEVHAGAAALMWLCAFLSAMYIDSLKRAARKRSELQVNHEDEPLRTPITNQKF</sequence>
<evidence type="ECO:0000313" key="7">
    <source>
        <dbReference type="EMBL" id="KAK3924858.1"/>
    </source>
</evidence>
<feature type="compositionally biased region" description="Basic and acidic residues" evidence="5">
    <location>
        <begin position="224"/>
        <end position="234"/>
    </location>
</feature>
<evidence type="ECO:0000256" key="3">
    <source>
        <dbReference type="ARBA" id="ARBA00022989"/>
    </source>
</evidence>
<evidence type="ECO:0000256" key="1">
    <source>
        <dbReference type="ARBA" id="ARBA00004141"/>
    </source>
</evidence>
<dbReference type="InterPro" id="IPR018499">
    <property type="entry name" value="Tetraspanin/Peripherin"/>
</dbReference>
<gene>
    <name evidence="7" type="ORF">KUF71_013131</name>
</gene>
<feature type="transmembrane region" description="Helical" evidence="6">
    <location>
        <begin position="51"/>
        <end position="70"/>
    </location>
</feature>
<evidence type="ECO:0000256" key="5">
    <source>
        <dbReference type="SAM" id="MobiDB-lite"/>
    </source>
</evidence>
<name>A0AAE1LM81_9NEOP</name>
<dbReference type="AlphaFoldDB" id="A0AAE1LM81"/>
<dbReference type="Gene3D" id="1.10.1450.10">
    <property type="entry name" value="Tetraspanin"/>
    <property type="match status" value="1"/>
</dbReference>
<keyword evidence="2 6" id="KW-0812">Transmembrane</keyword>
<keyword evidence="3 6" id="KW-1133">Transmembrane helix</keyword>
<dbReference type="InterPro" id="IPR008952">
    <property type="entry name" value="Tetraspanin_EC2_sf"/>
</dbReference>
<proteinExistence type="predicted"/>
<comment type="subcellular location">
    <subcellularLocation>
        <location evidence="1">Membrane</location>
        <topology evidence="1">Multi-pass membrane protein</topology>
    </subcellularLocation>
</comment>
<feature type="transmembrane region" description="Helical" evidence="6">
    <location>
        <begin position="77"/>
        <end position="100"/>
    </location>
</feature>
<comment type="caution">
    <text evidence="7">The sequence shown here is derived from an EMBL/GenBank/DDBJ whole genome shotgun (WGS) entry which is preliminary data.</text>
</comment>
<evidence type="ECO:0000256" key="6">
    <source>
        <dbReference type="SAM" id="Phobius"/>
    </source>
</evidence>
<keyword evidence="8" id="KW-1185">Reference proteome</keyword>
<evidence type="ECO:0000256" key="4">
    <source>
        <dbReference type="ARBA" id="ARBA00023136"/>
    </source>
</evidence>
<reference evidence="7" key="1">
    <citation type="submission" date="2021-07" db="EMBL/GenBank/DDBJ databases">
        <authorList>
            <person name="Catto M.A."/>
            <person name="Jacobson A."/>
            <person name="Kennedy G."/>
            <person name="Labadie P."/>
            <person name="Hunt B.G."/>
            <person name="Srinivasan R."/>
        </authorList>
    </citation>
    <scope>NUCLEOTIDE SEQUENCE</scope>
    <source>
        <strain evidence="7">PL_HMW_Pooled</strain>
        <tissue evidence="7">Head</tissue>
    </source>
</reference>
<feature type="transmembrane region" description="Helical" evidence="6">
    <location>
        <begin position="193"/>
        <end position="212"/>
    </location>
</feature>